<dbReference type="PRINTS" id="PR00421">
    <property type="entry name" value="THIOREDOXIN"/>
</dbReference>
<dbReference type="Pfam" id="PF00085">
    <property type="entry name" value="Thioredoxin"/>
    <property type="match status" value="1"/>
</dbReference>
<dbReference type="InterPro" id="IPR017937">
    <property type="entry name" value="Thioredoxin_CS"/>
</dbReference>
<dbReference type="InterPro" id="IPR013766">
    <property type="entry name" value="Thioredoxin_domain"/>
</dbReference>
<evidence type="ECO:0000259" key="6">
    <source>
        <dbReference type="PROSITE" id="PS51352"/>
    </source>
</evidence>
<dbReference type="Proteomes" id="UP001055712">
    <property type="component" value="Unassembled WGS sequence"/>
</dbReference>
<evidence type="ECO:0000256" key="1">
    <source>
        <dbReference type="ARBA" id="ARBA00006347"/>
    </source>
</evidence>
<feature type="domain" description="Thioredoxin" evidence="6">
    <location>
        <begin position="3"/>
        <end position="128"/>
    </location>
</feature>
<feature type="signal peptide" evidence="5">
    <location>
        <begin position="1"/>
        <end position="17"/>
    </location>
</feature>
<keyword evidence="3" id="KW-0677">Repeat</keyword>
<evidence type="ECO:0000256" key="5">
    <source>
        <dbReference type="SAM" id="SignalP"/>
    </source>
</evidence>
<proteinExistence type="inferred from homology"/>
<evidence type="ECO:0000256" key="4">
    <source>
        <dbReference type="RuleBase" id="RU004208"/>
    </source>
</evidence>
<dbReference type="InterPro" id="IPR051063">
    <property type="entry name" value="PDI"/>
</dbReference>
<dbReference type="GO" id="GO:0005783">
    <property type="term" value="C:endoplasmic reticulum"/>
    <property type="evidence" value="ECO:0007669"/>
    <property type="project" value="TreeGrafter"/>
</dbReference>
<reference evidence="7" key="1">
    <citation type="journal article" date="2019" name="Plant J.">
        <title>Chlorella vulgaris genome assembly and annotation reveals the molecular basis for metabolic acclimation to high light conditions.</title>
        <authorList>
            <person name="Cecchin M."/>
            <person name="Marcolungo L."/>
            <person name="Rossato M."/>
            <person name="Girolomoni L."/>
            <person name="Cosentino E."/>
            <person name="Cuine S."/>
            <person name="Li-Beisson Y."/>
            <person name="Delledonne M."/>
            <person name="Ballottari M."/>
        </authorList>
    </citation>
    <scope>NUCLEOTIDE SEQUENCE</scope>
    <source>
        <strain evidence="7">211/11P</strain>
    </source>
</reference>
<dbReference type="PROSITE" id="PS00194">
    <property type="entry name" value="THIOREDOXIN_1"/>
    <property type="match status" value="1"/>
</dbReference>
<dbReference type="EMBL" id="SIDB01000005">
    <property type="protein sequence ID" value="KAI3432734.1"/>
    <property type="molecule type" value="Genomic_DNA"/>
</dbReference>
<evidence type="ECO:0000256" key="3">
    <source>
        <dbReference type="ARBA" id="ARBA00022737"/>
    </source>
</evidence>
<sequence length="136" mass="14962">MHLRLLLLAALAGVCVASVGQAVPHLTESDYAEETGDGKVWFIKFYAPWCGHCKRLAPTWEQLADSFKGSDKVAIASVDCTQQKAVCTKAEIRGYPTLKVFHAGKEVDVYRGSRELEALKTYIGDKAQMQLELTTA</sequence>
<dbReference type="Gene3D" id="3.40.30.10">
    <property type="entry name" value="Glutaredoxin"/>
    <property type="match status" value="1"/>
</dbReference>
<keyword evidence="8" id="KW-1185">Reference proteome</keyword>
<accession>A0A9D4TRP4</accession>
<reference evidence="7" key="2">
    <citation type="submission" date="2020-11" db="EMBL/GenBank/DDBJ databases">
        <authorList>
            <person name="Cecchin M."/>
            <person name="Marcolungo L."/>
            <person name="Rossato M."/>
            <person name="Girolomoni L."/>
            <person name="Cosentino E."/>
            <person name="Cuine S."/>
            <person name="Li-Beisson Y."/>
            <person name="Delledonne M."/>
            <person name="Ballottari M."/>
        </authorList>
    </citation>
    <scope>NUCLEOTIDE SEQUENCE</scope>
    <source>
        <strain evidence="7">211/11P</strain>
        <tissue evidence="7">Whole cell</tissue>
    </source>
</reference>
<gene>
    <name evidence="7" type="ORF">D9Q98_004275</name>
</gene>
<evidence type="ECO:0000313" key="7">
    <source>
        <dbReference type="EMBL" id="KAI3432734.1"/>
    </source>
</evidence>
<organism evidence="7 8">
    <name type="scientific">Chlorella vulgaris</name>
    <name type="common">Green alga</name>
    <dbReference type="NCBI Taxonomy" id="3077"/>
    <lineage>
        <taxon>Eukaryota</taxon>
        <taxon>Viridiplantae</taxon>
        <taxon>Chlorophyta</taxon>
        <taxon>core chlorophytes</taxon>
        <taxon>Trebouxiophyceae</taxon>
        <taxon>Chlorellales</taxon>
        <taxon>Chlorellaceae</taxon>
        <taxon>Chlorella clade</taxon>
        <taxon>Chlorella</taxon>
    </lineage>
</organism>
<dbReference type="GO" id="GO:0006457">
    <property type="term" value="P:protein folding"/>
    <property type="evidence" value="ECO:0007669"/>
    <property type="project" value="TreeGrafter"/>
</dbReference>
<evidence type="ECO:0000256" key="2">
    <source>
        <dbReference type="ARBA" id="ARBA00022729"/>
    </source>
</evidence>
<dbReference type="PROSITE" id="PS51352">
    <property type="entry name" value="THIOREDOXIN_2"/>
    <property type="match status" value="1"/>
</dbReference>
<dbReference type="InterPro" id="IPR036249">
    <property type="entry name" value="Thioredoxin-like_sf"/>
</dbReference>
<dbReference type="GO" id="GO:0003756">
    <property type="term" value="F:protein disulfide isomerase activity"/>
    <property type="evidence" value="ECO:0007669"/>
    <property type="project" value="InterPro"/>
</dbReference>
<dbReference type="InterPro" id="IPR005788">
    <property type="entry name" value="PDI_thioredoxin-like_dom"/>
</dbReference>
<comment type="similarity">
    <text evidence="1 4">Belongs to the protein disulfide isomerase family.</text>
</comment>
<evidence type="ECO:0000313" key="8">
    <source>
        <dbReference type="Proteomes" id="UP001055712"/>
    </source>
</evidence>
<dbReference type="NCBIfam" id="TIGR01126">
    <property type="entry name" value="pdi_dom"/>
    <property type="match status" value="1"/>
</dbReference>
<dbReference type="PANTHER" id="PTHR45672:SF3">
    <property type="entry name" value="THIOREDOXIN DOMAIN-CONTAINING PROTEIN 5"/>
    <property type="match status" value="1"/>
</dbReference>
<keyword evidence="2 5" id="KW-0732">Signal</keyword>
<comment type="caution">
    <text evidence="7">The sequence shown here is derived from an EMBL/GenBank/DDBJ whole genome shotgun (WGS) entry which is preliminary data.</text>
</comment>
<dbReference type="OrthoDB" id="72053at2759"/>
<dbReference type="SUPFAM" id="SSF52833">
    <property type="entry name" value="Thioredoxin-like"/>
    <property type="match status" value="1"/>
</dbReference>
<feature type="chain" id="PRO_5038648110" description="Thioredoxin domain-containing protein" evidence="5">
    <location>
        <begin position="18"/>
        <end position="136"/>
    </location>
</feature>
<protein>
    <recommendedName>
        <fullName evidence="6">Thioredoxin domain-containing protein</fullName>
    </recommendedName>
</protein>
<name>A0A9D4TRP4_CHLVU</name>
<dbReference type="AlphaFoldDB" id="A0A9D4TRP4"/>
<dbReference type="PANTHER" id="PTHR45672">
    <property type="entry name" value="PROTEIN DISULFIDE-ISOMERASE C17H9.14C-RELATED"/>
    <property type="match status" value="1"/>
</dbReference>